<comment type="caution">
    <text evidence="1">The sequence shown here is derived from an EMBL/GenBank/DDBJ whole genome shotgun (WGS) entry which is preliminary data.</text>
</comment>
<sequence>MPQKCVHKGCGKMFTDSNEECVYHPGPPVFHEGQKGWKCCKTRVLTFDEFMTIPPCTTGTHSAVDDTPAPEPKPTQDVPDVRSVEKAEQAIPPPQARLPVQSSGQTTPKPPASPAPPEDESDDPDTAVPASATCKRRGCGATYKGGNREEEQCVHHPGQALFHEGSKGWTCCKRRVLEFDEFLKIPGCKTRARHCFVGKPKTGEEVLSAVRSDFYQTPSSVMASLYLKKIDKASSTVVFSDANTVELDLRTSDAKRYTTSLPTFAPIEPEKCSFKVLGTKLELVLVKADGTSWPVLRSDEKHTGEIIQMGRAGRV</sequence>
<organism evidence="1 2">
    <name type="scientific">Zalaria obscura</name>
    <dbReference type="NCBI Taxonomy" id="2024903"/>
    <lineage>
        <taxon>Eukaryota</taxon>
        <taxon>Fungi</taxon>
        <taxon>Dikarya</taxon>
        <taxon>Ascomycota</taxon>
        <taxon>Pezizomycotina</taxon>
        <taxon>Dothideomycetes</taxon>
        <taxon>Dothideomycetidae</taxon>
        <taxon>Dothideales</taxon>
        <taxon>Zalariaceae</taxon>
        <taxon>Zalaria</taxon>
    </lineage>
</organism>
<reference evidence="1" key="1">
    <citation type="submission" date="2024-02" db="EMBL/GenBank/DDBJ databases">
        <title>Metagenome Assembled Genome of Zalaria obscura JY119.</title>
        <authorList>
            <person name="Vighnesh L."/>
            <person name="Jagadeeshwari U."/>
            <person name="Venkata Ramana C."/>
            <person name="Sasikala C."/>
        </authorList>
    </citation>
    <scope>NUCLEOTIDE SEQUENCE</scope>
    <source>
        <strain evidence="1">JY119</strain>
    </source>
</reference>
<evidence type="ECO:0000313" key="1">
    <source>
        <dbReference type="EMBL" id="KAK8196615.1"/>
    </source>
</evidence>
<protein>
    <submittedName>
        <fullName evidence="1">Uncharacterized protein</fullName>
    </submittedName>
</protein>
<keyword evidence="2" id="KW-1185">Reference proteome</keyword>
<name>A0ACC3S547_9PEZI</name>
<gene>
    <name evidence="1" type="ORF">M8818_006780</name>
</gene>
<dbReference type="EMBL" id="JAMKPW020000041">
    <property type="protein sequence ID" value="KAK8196615.1"/>
    <property type="molecule type" value="Genomic_DNA"/>
</dbReference>
<evidence type="ECO:0000313" key="2">
    <source>
        <dbReference type="Proteomes" id="UP001320706"/>
    </source>
</evidence>
<accession>A0ACC3S547</accession>
<dbReference type="Proteomes" id="UP001320706">
    <property type="component" value="Unassembled WGS sequence"/>
</dbReference>
<proteinExistence type="predicted"/>